<dbReference type="Proteomes" id="UP000664034">
    <property type="component" value="Unassembled WGS sequence"/>
</dbReference>
<protein>
    <submittedName>
        <fullName evidence="2">MoxR family ATPase</fullName>
    </submittedName>
</protein>
<dbReference type="SMART" id="SM00382">
    <property type="entry name" value="AAA"/>
    <property type="match status" value="1"/>
</dbReference>
<dbReference type="RefSeq" id="WP_207366274.1">
    <property type="nucleotide sequence ID" value="NZ_JAFMYV010000010.1"/>
</dbReference>
<accession>A0A939GGU7</accession>
<sequence>MIQHTRESIQALLENQGYQTDPQVVMSVFLALQLKKPLLIEGPAGVGKTEIAKVMALALNTDLIRLQGYEGLDASHALYEWNYQRQLLHLKMLEIGERVNASDAITKAGGQSDSIAGINTHYEETLFSDKFLLKRPLLQAITHHKSPVLLIDEIDRADEEFESFLLEVLSDWQITIPEIGTIQATHIPYVVVTGNRVRELSEALRRRCLYLYIDYPDYDKELAIVLAKVPDIDTTLAKQICLFMQALRPLRLEKTPGIAETLDWAMALAALHIDHLEKDIIEQTLGVILKDWKDVRHVQLSLSELYDKTGIVSKWDSL</sequence>
<feature type="domain" description="AAA+ ATPase" evidence="1">
    <location>
        <begin position="34"/>
        <end position="219"/>
    </location>
</feature>
<evidence type="ECO:0000259" key="1">
    <source>
        <dbReference type="SMART" id="SM00382"/>
    </source>
</evidence>
<organism evidence="2 3">
    <name type="scientific">Fibrella rubiginis</name>
    <dbReference type="NCBI Taxonomy" id="2817060"/>
    <lineage>
        <taxon>Bacteria</taxon>
        <taxon>Pseudomonadati</taxon>
        <taxon>Bacteroidota</taxon>
        <taxon>Cytophagia</taxon>
        <taxon>Cytophagales</taxon>
        <taxon>Spirosomataceae</taxon>
        <taxon>Fibrella</taxon>
    </lineage>
</organism>
<dbReference type="CDD" id="cd00009">
    <property type="entry name" value="AAA"/>
    <property type="match status" value="1"/>
</dbReference>
<evidence type="ECO:0000313" key="3">
    <source>
        <dbReference type="Proteomes" id="UP000664034"/>
    </source>
</evidence>
<comment type="caution">
    <text evidence="2">The sequence shown here is derived from an EMBL/GenBank/DDBJ whole genome shotgun (WGS) entry which is preliminary data.</text>
</comment>
<dbReference type="InterPro" id="IPR011704">
    <property type="entry name" value="ATPase_dyneun-rel_AAA"/>
</dbReference>
<dbReference type="InterPro" id="IPR027417">
    <property type="entry name" value="P-loop_NTPase"/>
</dbReference>
<dbReference type="InterPro" id="IPR050764">
    <property type="entry name" value="CbbQ/NirQ/NorQ/GpvN"/>
</dbReference>
<gene>
    <name evidence="2" type="ORF">J2I47_19515</name>
</gene>
<evidence type="ECO:0000313" key="2">
    <source>
        <dbReference type="EMBL" id="MBO0938749.1"/>
    </source>
</evidence>
<keyword evidence="3" id="KW-1185">Reference proteome</keyword>
<dbReference type="PANTHER" id="PTHR42759">
    <property type="entry name" value="MOXR FAMILY PROTEIN"/>
    <property type="match status" value="1"/>
</dbReference>
<dbReference type="Gene3D" id="3.40.50.300">
    <property type="entry name" value="P-loop containing nucleotide triphosphate hydrolases"/>
    <property type="match status" value="1"/>
</dbReference>
<dbReference type="PANTHER" id="PTHR42759:SF1">
    <property type="entry name" value="MAGNESIUM-CHELATASE SUBUNIT CHLD"/>
    <property type="match status" value="1"/>
</dbReference>
<proteinExistence type="predicted"/>
<dbReference type="InterPro" id="IPR003593">
    <property type="entry name" value="AAA+_ATPase"/>
</dbReference>
<dbReference type="EMBL" id="JAFMYV010000010">
    <property type="protein sequence ID" value="MBO0938749.1"/>
    <property type="molecule type" value="Genomic_DNA"/>
</dbReference>
<reference evidence="2" key="1">
    <citation type="submission" date="2021-03" db="EMBL/GenBank/DDBJ databases">
        <title>Fibrella sp. HMF5335 genome sequencing and assembly.</title>
        <authorList>
            <person name="Kang H."/>
            <person name="Kim H."/>
            <person name="Bae S."/>
            <person name="Joh K."/>
        </authorList>
    </citation>
    <scope>NUCLEOTIDE SEQUENCE</scope>
    <source>
        <strain evidence="2">HMF5335</strain>
    </source>
</reference>
<dbReference type="AlphaFoldDB" id="A0A939GGU7"/>
<dbReference type="GO" id="GO:0016887">
    <property type="term" value="F:ATP hydrolysis activity"/>
    <property type="evidence" value="ECO:0007669"/>
    <property type="project" value="InterPro"/>
</dbReference>
<dbReference type="GO" id="GO:0005524">
    <property type="term" value="F:ATP binding"/>
    <property type="evidence" value="ECO:0007669"/>
    <property type="project" value="InterPro"/>
</dbReference>
<dbReference type="SUPFAM" id="SSF52540">
    <property type="entry name" value="P-loop containing nucleoside triphosphate hydrolases"/>
    <property type="match status" value="1"/>
</dbReference>
<name>A0A939GGU7_9BACT</name>
<dbReference type="Pfam" id="PF07728">
    <property type="entry name" value="AAA_5"/>
    <property type="match status" value="1"/>
</dbReference>